<reference evidence="2 3" key="1">
    <citation type="submission" date="2018-09" db="EMBL/GenBank/DDBJ databases">
        <title>The draft genome of Acinetobacter spp. strains.</title>
        <authorList>
            <person name="Qin J."/>
            <person name="Feng Y."/>
            <person name="Zong Z."/>
        </authorList>
    </citation>
    <scope>NUCLEOTIDE SEQUENCE [LARGE SCALE GENOMIC DNA]</scope>
    <source>
        <strain evidence="2 3">WCHAc060096</strain>
    </source>
</reference>
<dbReference type="Proteomes" id="UP000269001">
    <property type="component" value="Unassembled WGS sequence"/>
</dbReference>
<evidence type="ECO:0000256" key="1">
    <source>
        <dbReference type="SAM" id="Phobius"/>
    </source>
</evidence>
<dbReference type="PANTHER" id="PTHR34980">
    <property type="entry name" value="INNER MEMBRANE PROTEIN-RELATED-RELATED"/>
    <property type="match status" value="1"/>
</dbReference>
<feature type="transmembrane region" description="Helical" evidence="1">
    <location>
        <begin position="35"/>
        <end position="61"/>
    </location>
</feature>
<accession>A0A3A8F0E5</accession>
<dbReference type="Pfam" id="PF05656">
    <property type="entry name" value="DUF805"/>
    <property type="match status" value="1"/>
</dbReference>
<feature type="transmembrane region" description="Helical" evidence="1">
    <location>
        <begin position="151"/>
        <end position="173"/>
    </location>
</feature>
<proteinExistence type="predicted"/>
<name>A0A3A8F0E5_9GAMM</name>
<keyword evidence="1" id="KW-0472">Membrane</keyword>
<dbReference type="EMBL" id="RAXU01000007">
    <property type="protein sequence ID" value="RKG34163.1"/>
    <property type="molecule type" value="Genomic_DNA"/>
</dbReference>
<dbReference type="AlphaFoldDB" id="A0A3A8F0E5"/>
<gene>
    <name evidence="2" type="ORF">D7V21_07125</name>
</gene>
<evidence type="ECO:0000313" key="2">
    <source>
        <dbReference type="EMBL" id="RKG34163.1"/>
    </source>
</evidence>
<protein>
    <submittedName>
        <fullName evidence="2">DUF805 domain-containing protein</fullName>
    </submittedName>
</protein>
<feature type="transmembrane region" description="Helical" evidence="1">
    <location>
        <begin position="73"/>
        <end position="98"/>
    </location>
</feature>
<keyword evidence="1" id="KW-1133">Transmembrane helix</keyword>
<dbReference type="PANTHER" id="PTHR34980:SF3">
    <property type="entry name" value="BLR8105 PROTEIN"/>
    <property type="match status" value="1"/>
</dbReference>
<organism evidence="2 3">
    <name type="scientific">Acinetobacter guerrae</name>
    <dbReference type="NCBI Taxonomy" id="1843371"/>
    <lineage>
        <taxon>Bacteria</taxon>
        <taxon>Pseudomonadati</taxon>
        <taxon>Pseudomonadota</taxon>
        <taxon>Gammaproteobacteria</taxon>
        <taxon>Moraxellales</taxon>
        <taxon>Moraxellaceae</taxon>
        <taxon>Acinetobacter</taxon>
    </lineage>
</organism>
<evidence type="ECO:0000313" key="3">
    <source>
        <dbReference type="Proteomes" id="UP000269001"/>
    </source>
</evidence>
<dbReference type="InterPro" id="IPR008523">
    <property type="entry name" value="DUF805"/>
</dbReference>
<comment type="caution">
    <text evidence="2">The sequence shown here is derived from an EMBL/GenBank/DDBJ whole genome shotgun (WGS) entry which is preliminary data.</text>
</comment>
<keyword evidence="1" id="KW-0812">Transmembrane</keyword>
<dbReference type="RefSeq" id="WP_120369823.1">
    <property type="nucleotide sequence ID" value="NZ_BKYM01000001.1"/>
</dbReference>
<keyword evidence="3" id="KW-1185">Reference proteome</keyword>
<sequence length="194" mass="21820">MTQPSSNSPFFARNSIEIKDNPLSPNGRFNRLSYLGWYGFLNIVTVIAYLALGVFVGVFSLNTFSINDRVMDLFSGAMGIGVLILWVVVAYFHIVFLIRRLHDLNRSGWLCLFLLIPIVQFLFMLYVIFASGTKGLNDYGAPRSSAVWEKILAWLMIIVMILSLFSFASLISFMSSSGELQSPTQIVQKGTSYF</sequence>
<feature type="transmembrane region" description="Helical" evidence="1">
    <location>
        <begin position="110"/>
        <end position="131"/>
    </location>
</feature>
<dbReference type="GO" id="GO:0005886">
    <property type="term" value="C:plasma membrane"/>
    <property type="evidence" value="ECO:0007669"/>
    <property type="project" value="TreeGrafter"/>
</dbReference>